<organism evidence="2 3">
    <name type="scientific">Erwinia typographi</name>
    <dbReference type="NCBI Taxonomy" id="371042"/>
    <lineage>
        <taxon>Bacteria</taxon>
        <taxon>Pseudomonadati</taxon>
        <taxon>Pseudomonadota</taxon>
        <taxon>Gammaproteobacteria</taxon>
        <taxon>Enterobacterales</taxon>
        <taxon>Erwiniaceae</taxon>
        <taxon>Erwinia</taxon>
    </lineage>
</organism>
<dbReference type="SUPFAM" id="SSF100950">
    <property type="entry name" value="NagB/RpiA/CoA transferase-like"/>
    <property type="match status" value="1"/>
</dbReference>
<proteinExistence type="predicted"/>
<dbReference type="STRING" id="371042.NG99_17980"/>
<dbReference type="GO" id="GO:0005975">
    <property type="term" value="P:carbohydrate metabolic process"/>
    <property type="evidence" value="ECO:0007669"/>
    <property type="project" value="InterPro"/>
</dbReference>
<dbReference type="InterPro" id="IPR006148">
    <property type="entry name" value="Glc/Gal-6P_isomerase"/>
</dbReference>
<gene>
    <name evidence="2" type="ORF">NG99_17980</name>
</gene>
<dbReference type="CDD" id="cd01399">
    <property type="entry name" value="GlcN6P_deaminase"/>
    <property type="match status" value="1"/>
</dbReference>
<dbReference type="GO" id="GO:0004342">
    <property type="term" value="F:glucosamine-6-phosphate deaminase activity"/>
    <property type="evidence" value="ECO:0007669"/>
    <property type="project" value="InterPro"/>
</dbReference>
<dbReference type="EMBL" id="JRUQ01000051">
    <property type="protein sequence ID" value="KGT90291.1"/>
    <property type="molecule type" value="Genomic_DNA"/>
</dbReference>
<dbReference type="Gene3D" id="3.40.50.1360">
    <property type="match status" value="1"/>
</dbReference>
<dbReference type="InterPro" id="IPR004547">
    <property type="entry name" value="Glucosamine6P_isomerase"/>
</dbReference>
<dbReference type="RefSeq" id="WP_034895937.1">
    <property type="nucleotide sequence ID" value="NZ_JRUQ01000051.1"/>
</dbReference>
<accession>A0A0A3YY17</accession>
<dbReference type="GO" id="GO:0006043">
    <property type="term" value="P:glucosamine catabolic process"/>
    <property type="evidence" value="ECO:0007669"/>
    <property type="project" value="TreeGrafter"/>
</dbReference>
<protein>
    <submittedName>
        <fullName evidence="2">Glucosamine-6-phosphate deaminase</fullName>
    </submittedName>
</protein>
<feature type="domain" description="Glucosamine/galactosamine-6-phosphate isomerase" evidence="1">
    <location>
        <begin position="24"/>
        <end position="240"/>
    </location>
</feature>
<dbReference type="OrthoDB" id="9810967at2"/>
<dbReference type="GO" id="GO:0006046">
    <property type="term" value="P:N-acetylglucosamine catabolic process"/>
    <property type="evidence" value="ECO:0007669"/>
    <property type="project" value="TreeGrafter"/>
</dbReference>
<dbReference type="InterPro" id="IPR037171">
    <property type="entry name" value="NagB/RpiA_transferase-like"/>
</dbReference>
<dbReference type="PANTHER" id="PTHR11280:SF6">
    <property type="entry name" value="GLUCOSAMINE-6-PHOSPHATE ISOMERASE NAGB"/>
    <property type="match status" value="1"/>
</dbReference>
<reference evidence="2 3" key="1">
    <citation type="submission" date="2014-10" db="EMBL/GenBank/DDBJ databases">
        <title>Genome sequence of Erwinia typographi M043b.</title>
        <authorList>
            <person name="Chan K.-G."/>
            <person name="Tan W.-S."/>
        </authorList>
    </citation>
    <scope>NUCLEOTIDE SEQUENCE [LARGE SCALE GENOMIC DNA]</scope>
    <source>
        <strain evidence="2 3">M043b</strain>
    </source>
</reference>
<dbReference type="GO" id="GO:0042802">
    <property type="term" value="F:identical protein binding"/>
    <property type="evidence" value="ECO:0007669"/>
    <property type="project" value="TreeGrafter"/>
</dbReference>
<dbReference type="GO" id="GO:0019262">
    <property type="term" value="P:N-acetylneuraminate catabolic process"/>
    <property type="evidence" value="ECO:0007669"/>
    <property type="project" value="TreeGrafter"/>
</dbReference>
<evidence type="ECO:0000313" key="3">
    <source>
        <dbReference type="Proteomes" id="UP000030351"/>
    </source>
</evidence>
<name>A0A0A3YY17_9GAMM</name>
<dbReference type="PANTHER" id="PTHR11280">
    <property type="entry name" value="GLUCOSAMINE-6-PHOSPHATE ISOMERASE"/>
    <property type="match status" value="1"/>
</dbReference>
<dbReference type="AlphaFoldDB" id="A0A0A3YY17"/>
<comment type="caution">
    <text evidence="2">The sequence shown here is derived from an EMBL/GenBank/DDBJ whole genome shotgun (WGS) entry which is preliminary data.</text>
</comment>
<evidence type="ECO:0000313" key="2">
    <source>
        <dbReference type="EMBL" id="KGT90291.1"/>
    </source>
</evidence>
<dbReference type="eggNOG" id="COG0363">
    <property type="taxonomic scope" value="Bacteria"/>
</dbReference>
<dbReference type="GO" id="GO:0005737">
    <property type="term" value="C:cytoplasm"/>
    <property type="evidence" value="ECO:0007669"/>
    <property type="project" value="TreeGrafter"/>
</dbReference>
<dbReference type="Pfam" id="PF01182">
    <property type="entry name" value="Glucosamine_iso"/>
    <property type="match status" value="1"/>
</dbReference>
<evidence type="ECO:0000259" key="1">
    <source>
        <dbReference type="Pfam" id="PF01182"/>
    </source>
</evidence>
<keyword evidence="3" id="KW-1185">Reference proteome</keyword>
<sequence>MTTIVQQLQVDRLQVEVYPDRAIMGVQAARQAAAHLRQLLATQPEVRIIFAAAPSQNEFLAALASTPDIDWSRVTAFHMDEYIGLSDRATQRFSAWLTRHLMQRVQPGKVHLIPSQGDPDTICADYLRLIQRAPIDMVCLGIGENGHLAFNDPPVADFDDPQGMKAVQLDEICRQQQVNDGCFATLTDVPSHALTLTIPTLMAAHRLFCIVPGKNKRQAVSTTLRGPIATTCPATILRRHPGCTLFTDSDAFQEPEHG</sequence>
<dbReference type="Proteomes" id="UP000030351">
    <property type="component" value="Unassembled WGS sequence"/>
</dbReference>